<name>A0ABQ5V7V1_9PROT</name>
<reference evidence="2" key="2">
    <citation type="submission" date="2023-01" db="EMBL/GenBank/DDBJ databases">
        <title>Draft genome sequence of Algimonas ampicilliniresistens strain NBRC 108219.</title>
        <authorList>
            <person name="Sun Q."/>
            <person name="Mori K."/>
        </authorList>
    </citation>
    <scope>NUCLEOTIDE SEQUENCE</scope>
    <source>
        <strain evidence="2">NBRC 108219</strain>
    </source>
</reference>
<feature type="compositionally biased region" description="Basic and acidic residues" evidence="1">
    <location>
        <begin position="70"/>
        <end position="80"/>
    </location>
</feature>
<dbReference type="Proteomes" id="UP001161391">
    <property type="component" value="Unassembled WGS sequence"/>
</dbReference>
<proteinExistence type="predicted"/>
<gene>
    <name evidence="2" type="ORF">GCM10007853_08020</name>
</gene>
<evidence type="ECO:0000313" key="3">
    <source>
        <dbReference type="Proteomes" id="UP001161391"/>
    </source>
</evidence>
<dbReference type="EMBL" id="BSNK01000001">
    <property type="protein sequence ID" value="GLQ22928.1"/>
    <property type="molecule type" value="Genomic_DNA"/>
</dbReference>
<organism evidence="2 3">
    <name type="scientific">Algimonas ampicilliniresistens</name>
    <dbReference type="NCBI Taxonomy" id="1298735"/>
    <lineage>
        <taxon>Bacteria</taxon>
        <taxon>Pseudomonadati</taxon>
        <taxon>Pseudomonadota</taxon>
        <taxon>Alphaproteobacteria</taxon>
        <taxon>Maricaulales</taxon>
        <taxon>Robiginitomaculaceae</taxon>
        <taxon>Algimonas</taxon>
    </lineage>
</organism>
<accession>A0ABQ5V7V1</accession>
<evidence type="ECO:0000256" key="1">
    <source>
        <dbReference type="SAM" id="MobiDB-lite"/>
    </source>
</evidence>
<dbReference type="RefSeq" id="WP_284387807.1">
    <property type="nucleotide sequence ID" value="NZ_BSNK01000001.1"/>
</dbReference>
<reference evidence="2" key="1">
    <citation type="journal article" date="2014" name="Int. J. Syst. Evol. Microbiol.">
        <title>Complete genome of a new Firmicutes species belonging to the dominant human colonic microbiota ('Ruminococcus bicirculans') reveals two chromosomes and a selective capacity to utilize plant glucans.</title>
        <authorList>
            <consortium name="NISC Comparative Sequencing Program"/>
            <person name="Wegmann U."/>
            <person name="Louis P."/>
            <person name="Goesmann A."/>
            <person name="Henrissat B."/>
            <person name="Duncan S.H."/>
            <person name="Flint H.J."/>
        </authorList>
    </citation>
    <scope>NUCLEOTIDE SEQUENCE</scope>
    <source>
        <strain evidence="2">NBRC 108219</strain>
    </source>
</reference>
<sequence length="724" mass="77026">MNPVLPAPVQVADSAGITSLAPVQTPMDAGQSFQSPMGLIDPMAEKRARLDTLRKMKRLDELRQMKRASELMQQETREESALDEATDPNARKPGMFNDARGQELQPGLMGMVQRLSDNPVADWVQERVGSVQSGPIRGLSALDDLAGHSRTTATIQSAQRGASLGFNDEIESGVSAMLPGAPSYSESMGDFSDAQSRNTAQHPVASLAGEVAGGMATGGTGLTRAGAATGFRGAVKQGAATGAAYGGAYGVGTGEGEMSNRLQSGVVGTVAGGLGGAVLQPMTRALSQGIARIASTGKASKADRLIIAQIRKANGVDHNDALTMIRDVDPSDPQLAFQKLGLENWAQGAEGAQTGHARIFLDAVTKQQRQQQARISEGVKRIIEADDFTSLSNDAAETLRREGTQLYEAVLGEPIQKTPTLERLLQRPSMRAAMKKARRMAADSGDDPWNETLASYQVAKEALDDLVSARFRQGKGSEARAVDRLRQELLSELDAQVPGYAKARAVWSGTKANQAALEYGRNALKLRAEDVSKTTANYSKSERQHLLAGLLQGVDDRLKKASLSHDATTRFNAEGLRDVFRTVLTDEQSARIVSLLDKESAMTASGRRVLGSMGSQTQPRQKNVEDVRRAASAPVGRAVSFAAENLATPQESAKRYIRTLGGMARRENPAVIEALSLRLAGTPQELADAMSNLSPASQKRAYQLAKALESRSGIAAGVMAPNGT</sequence>
<feature type="region of interest" description="Disordered" evidence="1">
    <location>
        <begin position="70"/>
        <end position="96"/>
    </location>
</feature>
<evidence type="ECO:0000313" key="2">
    <source>
        <dbReference type="EMBL" id="GLQ22928.1"/>
    </source>
</evidence>
<protein>
    <submittedName>
        <fullName evidence="2">Uncharacterized protein</fullName>
    </submittedName>
</protein>
<comment type="caution">
    <text evidence="2">The sequence shown here is derived from an EMBL/GenBank/DDBJ whole genome shotgun (WGS) entry which is preliminary data.</text>
</comment>
<keyword evidence="3" id="KW-1185">Reference proteome</keyword>